<dbReference type="InterPro" id="IPR039420">
    <property type="entry name" value="WalR-like"/>
</dbReference>
<keyword evidence="3" id="KW-0238">DNA-binding</keyword>
<protein>
    <recommendedName>
        <fullName evidence="11">DNA-binding response regulator</fullName>
    </recommendedName>
</protein>
<dbReference type="InterPro" id="IPR011006">
    <property type="entry name" value="CheY-like_superfamily"/>
</dbReference>
<dbReference type="Pfam" id="PF00072">
    <property type="entry name" value="Response_reg"/>
    <property type="match status" value="1"/>
</dbReference>
<keyword evidence="10" id="KW-1185">Reference proteome</keyword>
<dbReference type="Pfam" id="PF00196">
    <property type="entry name" value="GerE"/>
    <property type="match status" value="1"/>
</dbReference>
<name>A0ABN2X3F5_9MICO</name>
<dbReference type="InterPro" id="IPR058245">
    <property type="entry name" value="NreC/VraR/RcsB-like_REC"/>
</dbReference>
<dbReference type="SUPFAM" id="SSF52172">
    <property type="entry name" value="CheY-like"/>
    <property type="match status" value="1"/>
</dbReference>
<keyword evidence="1 5" id="KW-0597">Phosphoprotein</keyword>
<evidence type="ECO:0000256" key="1">
    <source>
        <dbReference type="ARBA" id="ARBA00022553"/>
    </source>
</evidence>
<gene>
    <name evidence="9" type="ORF">GCM10009823_25940</name>
</gene>
<evidence type="ECO:0000256" key="4">
    <source>
        <dbReference type="ARBA" id="ARBA00023163"/>
    </source>
</evidence>
<dbReference type="InterPro" id="IPR000792">
    <property type="entry name" value="Tscrpt_reg_LuxR_C"/>
</dbReference>
<comment type="caution">
    <text evidence="9">The sequence shown here is derived from an EMBL/GenBank/DDBJ whole genome shotgun (WGS) entry which is preliminary data.</text>
</comment>
<reference evidence="9 10" key="1">
    <citation type="journal article" date="2019" name="Int. J. Syst. Evol. Microbiol.">
        <title>The Global Catalogue of Microorganisms (GCM) 10K type strain sequencing project: providing services to taxonomists for standard genome sequencing and annotation.</title>
        <authorList>
            <consortium name="The Broad Institute Genomics Platform"/>
            <consortium name="The Broad Institute Genome Sequencing Center for Infectious Disease"/>
            <person name="Wu L."/>
            <person name="Ma J."/>
        </authorList>
    </citation>
    <scope>NUCLEOTIDE SEQUENCE [LARGE SCALE GENOMIC DNA]</scope>
    <source>
        <strain evidence="9 10">JCM 15900</strain>
    </source>
</reference>
<feature type="domain" description="Response regulatory" evidence="8">
    <location>
        <begin position="3"/>
        <end position="122"/>
    </location>
</feature>
<proteinExistence type="predicted"/>
<feature type="domain" description="HTH luxR-type" evidence="7">
    <location>
        <begin position="220"/>
        <end position="285"/>
    </location>
</feature>
<organism evidence="9 10">
    <name type="scientific">Brevibacterium salitolerans</name>
    <dbReference type="NCBI Taxonomy" id="1403566"/>
    <lineage>
        <taxon>Bacteria</taxon>
        <taxon>Bacillati</taxon>
        <taxon>Actinomycetota</taxon>
        <taxon>Actinomycetes</taxon>
        <taxon>Micrococcales</taxon>
        <taxon>Brevibacteriaceae</taxon>
        <taxon>Brevibacterium</taxon>
    </lineage>
</organism>
<dbReference type="SMART" id="SM00421">
    <property type="entry name" value="HTH_LUXR"/>
    <property type="match status" value="1"/>
</dbReference>
<evidence type="ECO:0000313" key="9">
    <source>
        <dbReference type="EMBL" id="GAA2102427.1"/>
    </source>
</evidence>
<sequence>MIRVLLVDDQELVRAGFRIIIDSEPGMQVVGEAATGAEAVELAAELAPDVICMDIEMPQMNGIEASRLILGGVGGTRETAILILTTFGHEEYLFDALAAGVSGFLLKTARAEQLIDAVRTLAAGDALLGPDVTRAVIARVASGRRTAGTGESSSGEGAVGPEAVRRAGVEAPTAGVDSQGNAGLGGGAEPRDARSSQGEDRGAPSGGAAGRGRASAAVAAAVAAVGLSERETEVLVLAAEGKSNGEIAGQLFLGEATVKTHMSNLLRKLGARDRVQAVVWAHTHRLL</sequence>
<dbReference type="PANTHER" id="PTHR43214:SF24">
    <property type="entry name" value="TRANSCRIPTIONAL REGULATORY PROTEIN NARL-RELATED"/>
    <property type="match status" value="1"/>
</dbReference>
<evidence type="ECO:0000313" key="10">
    <source>
        <dbReference type="Proteomes" id="UP001500984"/>
    </source>
</evidence>
<evidence type="ECO:0000256" key="2">
    <source>
        <dbReference type="ARBA" id="ARBA00023015"/>
    </source>
</evidence>
<dbReference type="PROSITE" id="PS50110">
    <property type="entry name" value="RESPONSE_REGULATORY"/>
    <property type="match status" value="1"/>
</dbReference>
<dbReference type="InterPro" id="IPR016032">
    <property type="entry name" value="Sig_transdc_resp-reg_C-effctor"/>
</dbReference>
<dbReference type="SUPFAM" id="SSF46894">
    <property type="entry name" value="C-terminal effector domain of the bipartite response regulators"/>
    <property type="match status" value="1"/>
</dbReference>
<dbReference type="InterPro" id="IPR036388">
    <property type="entry name" value="WH-like_DNA-bd_sf"/>
</dbReference>
<evidence type="ECO:0000256" key="5">
    <source>
        <dbReference type="PROSITE-ProRule" id="PRU00169"/>
    </source>
</evidence>
<dbReference type="InterPro" id="IPR001789">
    <property type="entry name" value="Sig_transdc_resp-reg_receiver"/>
</dbReference>
<dbReference type="Gene3D" id="1.10.10.10">
    <property type="entry name" value="Winged helix-like DNA-binding domain superfamily/Winged helix DNA-binding domain"/>
    <property type="match status" value="1"/>
</dbReference>
<evidence type="ECO:0000256" key="3">
    <source>
        <dbReference type="ARBA" id="ARBA00023125"/>
    </source>
</evidence>
<dbReference type="Proteomes" id="UP001500984">
    <property type="component" value="Unassembled WGS sequence"/>
</dbReference>
<evidence type="ECO:0000256" key="6">
    <source>
        <dbReference type="SAM" id="MobiDB-lite"/>
    </source>
</evidence>
<dbReference type="CDD" id="cd17535">
    <property type="entry name" value="REC_NarL-like"/>
    <property type="match status" value="1"/>
</dbReference>
<feature type="compositionally biased region" description="Basic and acidic residues" evidence="6">
    <location>
        <begin position="189"/>
        <end position="202"/>
    </location>
</feature>
<evidence type="ECO:0000259" key="8">
    <source>
        <dbReference type="PROSITE" id="PS50110"/>
    </source>
</evidence>
<dbReference type="RefSeq" id="WP_344337683.1">
    <property type="nucleotide sequence ID" value="NZ_BAAAPZ010000012.1"/>
</dbReference>
<dbReference type="PANTHER" id="PTHR43214">
    <property type="entry name" value="TWO-COMPONENT RESPONSE REGULATOR"/>
    <property type="match status" value="1"/>
</dbReference>
<accession>A0ABN2X3F5</accession>
<evidence type="ECO:0008006" key="11">
    <source>
        <dbReference type="Google" id="ProtNLM"/>
    </source>
</evidence>
<keyword evidence="4" id="KW-0804">Transcription</keyword>
<evidence type="ECO:0000259" key="7">
    <source>
        <dbReference type="PROSITE" id="PS50043"/>
    </source>
</evidence>
<feature type="region of interest" description="Disordered" evidence="6">
    <location>
        <begin position="170"/>
        <end position="211"/>
    </location>
</feature>
<dbReference type="SMART" id="SM00448">
    <property type="entry name" value="REC"/>
    <property type="match status" value="1"/>
</dbReference>
<feature type="modified residue" description="4-aspartylphosphate" evidence="5">
    <location>
        <position position="54"/>
    </location>
</feature>
<dbReference type="PROSITE" id="PS50043">
    <property type="entry name" value="HTH_LUXR_2"/>
    <property type="match status" value="1"/>
</dbReference>
<dbReference type="EMBL" id="BAAAPZ010000012">
    <property type="protein sequence ID" value="GAA2102427.1"/>
    <property type="molecule type" value="Genomic_DNA"/>
</dbReference>
<keyword evidence="2" id="KW-0805">Transcription regulation</keyword>
<dbReference type="CDD" id="cd06170">
    <property type="entry name" value="LuxR_C_like"/>
    <property type="match status" value="1"/>
</dbReference>
<dbReference type="Gene3D" id="3.40.50.2300">
    <property type="match status" value="1"/>
</dbReference>
<dbReference type="PRINTS" id="PR00038">
    <property type="entry name" value="HTHLUXR"/>
</dbReference>
<dbReference type="PROSITE" id="PS00622">
    <property type="entry name" value="HTH_LUXR_1"/>
    <property type="match status" value="1"/>
</dbReference>